<keyword evidence="2" id="KW-0472">Membrane</keyword>
<feature type="region of interest" description="Disordered" evidence="1">
    <location>
        <begin position="52"/>
        <end position="168"/>
    </location>
</feature>
<sequence length="202" mass="19415">MARVAAAAIFAAGASLAVVGTASADDPAEQGPQAQEESIVGLVGGADGGIVGVIEGNEGGQDGDEGGQDDGGTIVGVIEGGEGGQDGDEGGQEGEEGGQDGEEGGQDGEQGGTVAGVNEGGSTSGGLDPDTEGGSSPIEQDDPTEDITEPQAPAEDAGEGELAETGSSTNQTLLIIGAATMIAGGVAFRYLPRLINKGMTTA</sequence>
<evidence type="ECO:0000256" key="2">
    <source>
        <dbReference type="SAM" id="Phobius"/>
    </source>
</evidence>
<comment type="caution">
    <text evidence="4">The sequence shown here is derived from an EMBL/GenBank/DDBJ whole genome shotgun (WGS) entry which is preliminary data.</text>
</comment>
<dbReference type="NCBIfam" id="TIGR01167">
    <property type="entry name" value="LPXTG_anchor"/>
    <property type="match status" value="1"/>
</dbReference>
<gene>
    <name evidence="4" type="ORF">RM590_10395</name>
</gene>
<evidence type="ECO:0000313" key="5">
    <source>
        <dbReference type="Proteomes" id="UP001183246"/>
    </source>
</evidence>
<feature type="compositionally biased region" description="Acidic residues" evidence="1">
    <location>
        <begin position="139"/>
        <end position="148"/>
    </location>
</feature>
<dbReference type="RefSeq" id="WP_311704147.1">
    <property type="nucleotide sequence ID" value="NZ_JAVREL010000004.1"/>
</dbReference>
<feature type="compositionally biased region" description="Gly residues" evidence="1">
    <location>
        <begin position="107"/>
        <end position="124"/>
    </location>
</feature>
<protein>
    <submittedName>
        <fullName evidence="4">LPXTG cell wall anchor domain-containing protein</fullName>
    </submittedName>
</protein>
<keyword evidence="2" id="KW-0812">Transmembrane</keyword>
<feature type="signal peptide" evidence="3">
    <location>
        <begin position="1"/>
        <end position="24"/>
    </location>
</feature>
<evidence type="ECO:0000256" key="1">
    <source>
        <dbReference type="SAM" id="MobiDB-lite"/>
    </source>
</evidence>
<proteinExistence type="predicted"/>
<organism evidence="4 5">
    <name type="scientific">Streptomyces litchfieldiae</name>
    <dbReference type="NCBI Taxonomy" id="3075543"/>
    <lineage>
        <taxon>Bacteria</taxon>
        <taxon>Bacillati</taxon>
        <taxon>Actinomycetota</taxon>
        <taxon>Actinomycetes</taxon>
        <taxon>Kitasatosporales</taxon>
        <taxon>Streptomycetaceae</taxon>
        <taxon>Streptomyces</taxon>
    </lineage>
</organism>
<accession>A0ABU2MN31</accession>
<feature type="compositionally biased region" description="Acidic residues" evidence="1">
    <location>
        <begin position="85"/>
        <end position="106"/>
    </location>
</feature>
<feature type="chain" id="PRO_5046039495" evidence="3">
    <location>
        <begin position="25"/>
        <end position="202"/>
    </location>
</feature>
<keyword evidence="2" id="KW-1133">Transmembrane helix</keyword>
<keyword evidence="5" id="KW-1185">Reference proteome</keyword>
<reference evidence="5" key="1">
    <citation type="submission" date="2023-07" db="EMBL/GenBank/DDBJ databases">
        <title>30 novel species of actinomycetes from the DSMZ collection.</title>
        <authorList>
            <person name="Nouioui I."/>
        </authorList>
    </citation>
    <scope>NUCLEOTIDE SEQUENCE [LARGE SCALE GENOMIC DNA]</scope>
    <source>
        <strain evidence="5">DSM 44938</strain>
    </source>
</reference>
<evidence type="ECO:0000256" key="3">
    <source>
        <dbReference type="SAM" id="SignalP"/>
    </source>
</evidence>
<dbReference type="EMBL" id="JAVREL010000004">
    <property type="protein sequence ID" value="MDT0343023.1"/>
    <property type="molecule type" value="Genomic_DNA"/>
</dbReference>
<feature type="compositionally biased region" description="Gly residues" evidence="1">
    <location>
        <begin position="69"/>
        <end position="84"/>
    </location>
</feature>
<feature type="transmembrane region" description="Helical" evidence="2">
    <location>
        <begin position="173"/>
        <end position="191"/>
    </location>
</feature>
<evidence type="ECO:0000313" key="4">
    <source>
        <dbReference type="EMBL" id="MDT0343023.1"/>
    </source>
</evidence>
<name>A0ABU2MN31_9ACTN</name>
<keyword evidence="3" id="KW-0732">Signal</keyword>
<dbReference type="Proteomes" id="UP001183246">
    <property type="component" value="Unassembled WGS sequence"/>
</dbReference>